<keyword evidence="2" id="KW-0378">Hydrolase</keyword>
<dbReference type="SUPFAM" id="SSF54637">
    <property type="entry name" value="Thioesterase/thiol ester dehydrase-isomerase"/>
    <property type="match status" value="1"/>
</dbReference>
<dbReference type="Proteomes" id="UP000461443">
    <property type="component" value="Unassembled WGS sequence"/>
</dbReference>
<dbReference type="CDD" id="cd03443">
    <property type="entry name" value="PaaI_thioesterase"/>
    <property type="match status" value="1"/>
</dbReference>
<evidence type="ECO:0000313" key="4">
    <source>
        <dbReference type="EMBL" id="NDL61678.1"/>
    </source>
</evidence>
<dbReference type="Gene3D" id="3.10.129.10">
    <property type="entry name" value="Hotdog Thioesterase"/>
    <property type="match status" value="1"/>
</dbReference>
<evidence type="ECO:0000256" key="1">
    <source>
        <dbReference type="ARBA" id="ARBA00008324"/>
    </source>
</evidence>
<reference evidence="4 5" key="2">
    <citation type="submission" date="2020-02" db="EMBL/GenBank/DDBJ databases">
        <title>The new genus of Enterobacteriales.</title>
        <authorList>
            <person name="Kim I.S."/>
        </authorList>
    </citation>
    <scope>NUCLEOTIDE SEQUENCE [LARGE SCALE GENOMIC DNA]</scope>
    <source>
        <strain evidence="4 5">SAP-6</strain>
    </source>
</reference>
<name>A0A845SG50_9GAMM</name>
<organism evidence="4 5">
    <name type="scientific">Acerihabitans arboris</name>
    <dbReference type="NCBI Taxonomy" id="2691583"/>
    <lineage>
        <taxon>Bacteria</taxon>
        <taxon>Pseudomonadati</taxon>
        <taxon>Pseudomonadota</taxon>
        <taxon>Gammaproteobacteria</taxon>
        <taxon>Enterobacterales</taxon>
        <taxon>Pectobacteriaceae</taxon>
        <taxon>Acerihabitans</taxon>
    </lineage>
</organism>
<evidence type="ECO:0000313" key="5">
    <source>
        <dbReference type="Proteomes" id="UP000461443"/>
    </source>
</evidence>
<feature type="domain" description="Thioesterase" evidence="3">
    <location>
        <begin position="54"/>
        <end position="127"/>
    </location>
</feature>
<dbReference type="GO" id="GO:0047617">
    <property type="term" value="F:fatty acyl-CoA hydrolase activity"/>
    <property type="evidence" value="ECO:0007669"/>
    <property type="project" value="InterPro"/>
</dbReference>
<reference evidence="4 5" key="1">
    <citation type="submission" date="2019-12" db="EMBL/GenBank/DDBJ databases">
        <authorList>
            <person name="Lee S.D."/>
        </authorList>
    </citation>
    <scope>NUCLEOTIDE SEQUENCE [LARGE SCALE GENOMIC DNA]</scope>
    <source>
        <strain evidence="4 5">SAP-6</strain>
    </source>
</reference>
<accession>A0A845SG50</accession>
<dbReference type="RefSeq" id="WP_162364366.1">
    <property type="nucleotide sequence ID" value="NZ_WUBS01000002.1"/>
</dbReference>
<dbReference type="AlphaFoldDB" id="A0A845SG50"/>
<dbReference type="InterPro" id="IPR029069">
    <property type="entry name" value="HotDog_dom_sf"/>
</dbReference>
<comment type="similarity">
    <text evidence="1">Belongs to the thioesterase PaaI family.</text>
</comment>
<comment type="caution">
    <text evidence="4">The sequence shown here is derived from an EMBL/GenBank/DDBJ whole genome shotgun (WGS) entry which is preliminary data.</text>
</comment>
<evidence type="ECO:0000256" key="2">
    <source>
        <dbReference type="ARBA" id="ARBA00022801"/>
    </source>
</evidence>
<dbReference type="NCBIfam" id="TIGR00369">
    <property type="entry name" value="unchar_dom_1"/>
    <property type="match status" value="1"/>
</dbReference>
<protein>
    <submittedName>
        <fullName evidence="4">Hotdog fold thioesterase</fullName>
    </submittedName>
</protein>
<keyword evidence="5" id="KW-1185">Reference proteome</keyword>
<dbReference type="PANTHER" id="PTHR21660:SF1">
    <property type="entry name" value="ACYL-COENZYME A THIOESTERASE 13"/>
    <property type="match status" value="1"/>
</dbReference>
<dbReference type="EMBL" id="WUBS01000002">
    <property type="protein sequence ID" value="NDL61678.1"/>
    <property type="molecule type" value="Genomic_DNA"/>
</dbReference>
<dbReference type="InterPro" id="IPR003736">
    <property type="entry name" value="PAAI_dom"/>
</dbReference>
<proteinExistence type="inferred from homology"/>
<dbReference type="InterPro" id="IPR006683">
    <property type="entry name" value="Thioestr_dom"/>
</dbReference>
<sequence>MSARLSKAQIEEKFRLSPFIDWLQLRIEAVDYDRQTLTVTVPMRAEFERGAGSGQWHGGPLASIIDTVGDFALAMMVGAGLPTVNFRVDYLRPAINTSLRVVARARRIGRSIGVADVDVFNEQQVLLAIGRASYATGVVPSGASS</sequence>
<dbReference type="PANTHER" id="PTHR21660">
    <property type="entry name" value="THIOESTERASE SUPERFAMILY MEMBER-RELATED"/>
    <property type="match status" value="1"/>
</dbReference>
<dbReference type="Pfam" id="PF03061">
    <property type="entry name" value="4HBT"/>
    <property type="match status" value="1"/>
</dbReference>
<dbReference type="InterPro" id="IPR039298">
    <property type="entry name" value="ACOT13"/>
</dbReference>
<gene>
    <name evidence="4" type="ORF">GRH90_02720</name>
</gene>
<evidence type="ECO:0000259" key="3">
    <source>
        <dbReference type="Pfam" id="PF03061"/>
    </source>
</evidence>